<feature type="domain" description="Dockerin" evidence="3">
    <location>
        <begin position="521"/>
        <end position="589"/>
    </location>
</feature>
<dbReference type="Gene3D" id="1.10.1330.10">
    <property type="entry name" value="Dockerin domain"/>
    <property type="match status" value="1"/>
</dbReference>
<keyword evidence="5" id="KW-1185">Reference proteome</keyword>
<sequence length="599" mass="65445">MKKVISLFLVAALLTAALAVSFNALSVSDVEDGVPVVQSVSEGIAAYEAEYEMEPGSLPTQRIYFMMPNGNSGPVTTDDVYVHYDDELDPDTGEVITPAHDELVLRKGDKSPTWYNDFNILDGKHYAGIYWWGGPAEKDGYWVGYRMEIEDYDQGIYYADVPYDVDDPTASVAVAIFNNGVDGGMDSTKPIYDKAAQTGDTNVEGAFVGDYDSLEYGSPDPWSFNNCIYVVNPDRFSINKISHRQECGADWYVYYGNGCYGKEYQEGIGEDSDYPDGTPGWSDNVADMCMNPDHFKDGVHVGYQPPVDDPTEPAPTEAPTQGPTEHVHNPAAPVAENVVPATCTAAGSYDEVVYCLDCHEEISRTHKTIEMIAHNLTYVPVVPATEESEGVKAHYECEECHKLFSDATGTTEVTVSELVIPKLDHQHTLKFKPGKKATTTADGWKSYFYCTECGKYFNNSAGEVELTWDQIVIPMIVPTEPPTEAPTQAPPTEAPTQAPPTEAPTQAPPTEAPTQAPPTEPAELLGDVDGDGTVTINDAVLIQRADAGIITATADMIRRGDVDGDGRLTIFDATLIQRWLNKITVSYPIGQPHFSTIPH</sequence>
<feature type="compositionally biased region" description="Low complexity" evidence="1">
    <location>
        <begin position="314"/>
        <end position="326"/>
    </location>
</feature>
<reference evidence="4" key="1">
    <citation type="submission" date="2021-01" db="EMBL/GenBank/DDBJ databases">
        <title>Genome public.</title>
        <authorList>
            <person name="Liu C."/>
            <person name="Sun Q."/>
        </authorList>
    </citation>
    <scope>NUCLEOTIDE SEQUENCE</scope>
    <source>
        <strain evidence="4">M6</strain>
    </source>
</reference>
<feature type="signal peptide" evidence="2">
    <location>
        <begin position="1"/>
        <end position="26"/>
    </location>
</feature>
<dbReference type="InterPro" id="IPR036439">
    <property type="entry name" value="Dockerin_dom_sf"/>
</dbReference>
<dbReference type="EMBL" id="JAEQMG010000040">
    <property type="protein sequence ID" value="MBK6087576.1"/>
    <property type="molecule type" value="Genomic_DNA"/>
</dbReference>
<dbReference type="SUPFAM" id="SSF63446">
    <property type="entry name" value="Type I dockerin domain"/>
    <property type="match status" value="1"/>
</dbReference>
<gene>
    <name evidence="4" type="ORF">JKK62_02745</name>
</gene>
<protein>
    <recommendedName>
        <fullName evidence="3">Dockerin domain-containing protein</fullName>
    </recommendedName>
</protein>
<dbReference type="InterPro" id="IPR002105">
    <property type="entry name" value="Dockerin_1_rpt"/>
</dbReference>
<evidence type="ECO:0000313" key="4">
    <source>
        <dbReference type="EMBL" id="MBK6087576.1"/>
    </source>
</evidence>
<name>A0A934WPA7_9FIRM</name>
<comment type="caution">
    <text evidence="4">The sequence shown here is derived from an EMBL/GenBank/DDBJ whole genome shotgun (WGS) entry which is preliminary data.</text>
</comment>
<dbReference type="AlphaFoldDB" id="A0A934WPA7"/>
<dbReference type="Pfam" id="PF00404">
    <property type="entry name" value="Dockerin_1"/>
    <property type="match status" value="1"/>
</dbReference>
<keyword evidence="2" id="KW-0732">Signal</keyword>
<proteinExistence type="predicted"/>
<feature type="chain" id="PRO_5039314117" description="Dockerin domain-containing protein" evidence="2">
    <location>
        <begin position="27"/>
        <end position="599"/>
    </location>
</feature>
<dbReference type="CDD" id="cd14256">
    <property type="entry name" value="Dockerin_I"/>
    <property type="match status" value="1"/>
</dbReference>
<evidence type="ECO:0000259" key="3">
    <source>
        <dbReference type="PROSITE" id="PS51766"/>
    </source>
</evidence>
<evidence type="ECO:0000256" key="1">
    <source>
        <dbReference type="SAM" id="MobiDB-lite"/>
    </source>
</evidence>
<dbReference type="Proteomes" id="UP000633365">
    <property type="component" value="Unassembled WGS sequence"/>
</dbReference>
<dbReference type="RefSeq" id="WP_201426882.1">
    <property type="nucleotide sequence ID" value="NZ_JAEQMG010000040.1"/>
</dbReference>
<accession>A0A934WPA7</accession>
<evidence type="ECO:0000256" key="2">
    <source>
        <dbReference type="SAM" id="SignalP"/>
    </source>
</evidence>
<feature type="region of interest" description="Disordered" evidence="1">
    <location>
        <begin position="304"/>
        <end position="326"/>
    </location>
</feature>
<feature type="compositionally biased region" description="Pro residues" evidence="1">
    <location>
        <begin position="479"/>
        <end position="520"/>
    </location>
</feature>
<organism evidence="4 5">
    <name type="scientific">Ruminococcus difficilis</name>
    <dbReference type="NCBI Taxonomy" id="2763069"/>
    <lineage>
        <taxon>Bacteria</taxon>
        <taxon>Bacillati</taxon>
        <taxon>Bacillota</taxon>
        <taxon>Clostridia</taxon>
        <taxon>Eubacteriales</taxon>
        <taxon>Oscillospiraceae</taxon>
        <taxon>Ruminococcus</taxon>
    </lineage>
</organism>
<dbReference type="GO" id="GO:0000272">
    <property type="term" value="P:polysaccharide catabolic process"/>
    <property type="evidence" value="ECO:0007669"/>
    <property type="project" value="InterPro"/>
</dbReference>
<evidence type="ECO:0000313" key="5">
    <source>
        <dbReference type="Proteomes" id="UP000633365"/>
    </source>
</evidence>
<dbReference type="GO" id="GO:0004553">
    <property type="term" value="F:hydrolase activity, hydrolyzing O-glycosyl compounds"/>
    <property type="evidence" value="ECO:0007669"/>
    <property type="project" value="InterPro"/>
</dbReference>
<dbReference type="PROSITE" id="PS51766">
    <property type="entry name" value="DOCKERIN"/>
    <property type="match status" value="1"/>
</dbReference>
<dbReference type="InterPro" id="IPR016134">
    <property type="entry name" value="Dockerin_dom"/>
</dbReference>
<feature type="region of interest" description="Disordered" evidence="1">
    <location>
        <begin position="478"/>
        <end position="527"/>
    </location>
</feature>